<name>A0ABV0ZAB0_9TELE</name>
<comment type="caution">
    <text evidence="1">The sequence shown here is derived from an EMBL/GenBank/DDBJ whole genome shotgun (WGS) entry which is preliminary data.</text>
</comment>
<evidence type="ECO:0000313" key="1">
    <source>
        <dbReference type="EMBL" id="MEQ2303158.1"/>
    </source>
</evidence>
<dbReference type="EMBL" id="JAHRIP010057345">
    <property type="protein sequence ID" value="MEQ2303158.1"/>
    <property type="molecule type" value="Genomic_DNA"/>
</dbReference>
<evidence type="ECO:0000313" key="2">
    <source>
        <dbReference type="Proteomes" id="UP001469553"/>
    </source>
</evidence>
<organism evidence="1 2">
    <name type="scientific">Ameca splendens</name>
    <dbReference type="NCBI Taxonomy" id="208324"/>
    <lineage>
        <taxon>Eukaryota</taxon>
        <taxon>Metazoa</taxon>
        <taxon>Chordata</taxon>
        <taxon>Craniata</taxon>
        <taxon>Vertebrata</taxon>
        <taxon>Euteleostomi</taxon>
        <taxon>Actinopterygii</taxon>
        <taxon>Neopterygii</taxon>
        <taxon>Teleostei</taxon>
        <taxon>Neoteleostei</taxon>
        <taxon>Acanthomorphata</taxon>
        <taxon>Ovalentaria</taxon>
        <taxon>Atherinomorphae</taxon>
        <taxon>Cyprinodontiformes</taxon>
        <taxon>Goodeidae</taxon>
        <taxon>Ameca</taxon>
    </lineage>
</organism>
<gene>
    <name evidence="1" type="ORF">AMECASPLE_013815</name>
</gene>
<protein>
    <submittedName>
        <fullName evidence="1">Uncharacterized protein</fullName>
    </submittedName>
</protein>
<proteinExistence type="predicted"/>
<keyword evidence="2" id="KW-1185">Reference proteome</keyword>
<reference evidence="1 2" key="1">
    <citation type="submission" date="2021-06" db="EMBL/GenBank/DDBJ databases">
        <authorList>
            <person name="Palmer J.M."/>
        </authorList>
    </citation>
    <scope>NUCLEOTIDE SEQUENCE [LARGE SCALE GENOMIC DNA]</scope>
    <source>
        <strain evidence="1 2">AS_MEX2019</strain>
        <tissue evidence="1">Muscle</tissue>
    </source>
</reference>
<dbReference type="Proteomes" id="UP001469553">
    <property type="component" value="Unassembled WGS sequence"/>
</dbReference>
<accession>A0ABV0ZAB0</accession>
<sequence length="110" mass="12685">MSTWMTTSLNLKFSKVDFQSKQEIISKGRTTPELKGLLQSMKQKGTPSFQMEWYTRKDWLCGCSARNRLFCFPCLLFSTCGTVWTQAGFCDCSYSKPDRQKAFFPGSDLY</sequence>